<dbReference type="EC" id="6.5.1.1" evidence="1"/>
<organism evidence="3 4">
    <name type="scientific">Nakamurella endophytica</name>
    <dbReference type="NCBI Taxonomy" id="1748367"/>
    <lineage>
        <taxon>Bacteria</taxon>
        <taxon>Bacillati</taxon>
        <taxon>Actinomycetota</taxon>
        <taxon>Actinomycetes</taxon>
        <taxon>Nakamurellales</taxon>
        <taxon>Nakamurellaceae</taxon>
        <taxon>Nakamurella</taxon>
    </lineage>
</organism>
<gene>
    <name evidence="3" type="ORF">GCM10011594_37880</name>
</gene>
<accession>A0A917T9D2</accession>
<dbReference type="InterPro" id="IPR012309">
    <property type="entry name" value="DNA_ligase_ATP-dep_C"/>
</dbReference>
<dbReference type="GO" id="GO:0003910">
    <property type="term" value="F:DNA ligase (ATP) activity"/>
    <property type="evidence" value="ECO:0007669"/>
    <property type="project" value="UniProtKB-EC"/>
</dbReference>
<name>A0A917T9D2_9ACTN</name>
<reference evidence="3" key="2">
    <citation type="submission" date="2020-09" db="EMBL/GenBank/DDBJ databases">
        <authorList>
            <person name="Sun Q."/>
            <person name="Zhou Y."/>
        </authorList>
    </citation>
    <scope>NUCLEOTIDE SEQUENCE</scope>
    <source>
        <strain evidence="3">CGMCC 4.7308</strain>
    </source>
</reference>
<dbReference type="AlphaFoldDB" id="A0A917T9D2"/>
<dbReference type="Gene3D" id="2.40.50.140">
    <property type="entry name" value="Nucleic acid-binding proteins"/>
    <property type="match status" value="1"/>
</dbReference>
<comment type="caution">
    <text evidence="3">The sequence shown here is derived from an EMBL/GenBank/DDBJ whole genome shotgun (WGS) entry which is preliminary data.</text>
</comment>
<protein>
    <recommendedName>
        <fullName evidence="1">DNA ligase (ATP)</fullName>
        <ecNumber evidence="1">6.5.1.1</ecNumber>
    </recommendedName>
</protein>
<dbReference type="EMBL" id="BMNA01000013">
    <property type="protein sequence ID" value="GGM14289.1"/>
    <property type="molecule type" value="Genomic_DNA"/>
</dbReference>
<reference evidence="3" key="1">
    <citation type="journal article" date="2014" name="Int. J. Syst. Evol. Microbiol.">
        <title>Complete genome sequence of Corynebacterium casei LMG S-19264T (=DSM 44701T), isolated from a smear-ripened cheese.</title>
        <authorList>
            <consortium name="US DOE Joint Genome Institute (JGI-PGF)"/>
            <person name="Walter F."/>
            <person name="Albersmeier A."/>
            <person name="Kalinowski J."/>
            <person name="Ruckert C."/>
        </authorList>
    </citation>
    <scope>NUCLEOTIDE SEQUENCE</scope>
    <source>
        <strain evidence="3">CGMCC 4.7308</strain>
    </source>
</reference>
<sequence length="173" mass="18338">MWGEADGLAGVGQGGAVGDLVDRPAGIEGIVAKAAHGTYAPGERAWIKVKQRETVEVIVGAVIGHIEHPAALVAGLYVDGELTIVGRTGQLTDRHARALATHLTPAAPGHPWPDRMLANRFSPGRDRVTLTKVQPTLVVEVAADSARQGNGWRHGLRYLRVRTDLALEDLPGS</sequence>
<dbReference type="InterPro" id="IPR012340">
    <property type="entry name" value="NA-bd_OB-fold"/>
</dbReference>
<evidence type="ECO:0000256" key="1">
    <source>
        <dbReference type="ARBA" id="ARBA00012727"/>
    </source>
</evidence>
<dbReference type="Pfam" id="PF04679">
    <property type="entry name" value="DNA_ligase_A_C"/>
    <property type="match status" value="1"/>
</dbReference>
<evidence type="ECO:0000259" key="2">
    <source>
        <dbReference type="Pfam" id="PF04679"/>
    </source>
</evidence>
<evidence type="ECO:0000313" key="4">
    <source>
        <dbReference type="Proteomes" id="UP000655208"/>
    </source>
</evidence>
<dbReference type="Proteomes" id="UP000655208">
    <property type="component" value="Unassembled WGS sequence"/>
</dbReference>
<evidence type="ECO:0000313" key="3">
    <source>
        <dbReference type="EMBL" id="GGM14289.1"/>
    </source>
</evidence>
<dbReference type="Gene3D" id="3.30.1490.70">
    <property type="match status" value="1"/>
</dbReference>
<dbReference type="GO" id="GO:0006310">
    <property type="term" value="P:DNA recombination"/>
    <property type="evidence" value="ECO:0007669"/>
    <property type="project" value="InterPro"/>
</dbReference>
<keyword evidence="4" id="KW-1185">Reference proteome</keyword>
<feature type="domain" description="DNA ligase ATP-dependent C-terminal" evidence="2">
    <location>
        <begin position="70"/>
        <end position="164"/>
    </location>
</feature>
<dbReference type="GO" id="GO:0006281">
    <property type="term" value="P:DNA repair"/>
    <property type="evidence" value="ECO:0007669"/>
    <property type="project" value="InterPro"/>
</dbReference>
<proteinExistence type="predicted"/>